<keyword evidence="3" id="KW-1185">Reference proteome</keyword>
<sequence length="320" mass="35223">MSSALSHTSSASPLPFSPSNPQHSFEIQLFTSSTTMTSRRKKIMVDPPPSSTTSSSTEESSDAPSPIGPSKRTSQANPPPATTNPTNLAVGGSRARPDAATVTRVQPATTPATAPGPAHTNAVYHPPIVAPNSQHGHPAAPASGPINHYGPAPYHNPPNPAPIPATVGHHQPNQLTHQPNQLNYQAHQTNHQPNQTNYQPNQTNYQPNQLTHQPNQLNYQPHQINHQLNHQPHQPYHPPHPHPTYASEDQIELERYLRFVHVNPHSKVLQNALDELGITHYSFFEFFSVDELVELGIRIAHARALLNGLKKFDRIRRMSV</sequence>
<name>A0A5B0QBD8_PUCGR</name>
<proteinExistence type="predicted"/>
<dbReference type="Proteomes" id="UP000324748">
    <property type="component" value="Unassembled WGS sequence"/>
</dbReference>
<feature type="compositionally biased region" description="Low complexity" evidence="1">
    <location>
        <begin position="1"/>
        <end position="14"/>
    </location>
</feature>
<protein>
    <submittedName>
        <fullName evidence="2">Uncharacterized protein</fullName>
    </submittedName>
</protein>
<accession>A0A5B0QBD8</accession>
<comment type="caution">
    <text evidence="2">The sequence shown here is derived from an EMBL/GenBank/DDBJ whole genome shotgun (WGS) entry which is preliminary data.</text>
</comment>
<reference evidence="2 3" key="1">
    <citation type="submission" date="2019-05" db="EMBL/GenBank/DDBJ databases">
        <title>Emergence of the Ug99 lineage of the wheat stem rust pathogen through somatic hybridization.</title>
        <authorList>
            <person name="Li F."/>
            <person name="Upadhyaya N.M."/>
            <person name="Sperschneider J."/>
            <person name="Matny O."/>
            <person name="Nguyen-Phuc H."/>
            <person name="Mago R."/>
            <person name="Raley C."/>
            <person name="Miller M.E."/>
            <person name="Silverstein K.A.T."/>
            <person name="Henningsen E."/>
            <person name="Hirsch C.D."/>
            <person name="Visser B."/>
            <person name="Pretorius Z.A."/>
            <person name="Steffenson B.J."/>
            <person name="Schwessinger B."/>
            <person name="Dodds P.N."/>
            <person name="Figueroa M."/>
        </authorList>
    </citation>
    <scope>NUCLEOTIDE SEQUENCE [LARGE SCALE GENOMIC DNA]</scope>
    <source>
        <strain evidence="2">21-0</strain>
    </source>
</reference>
<feature type="compositionally biased region" description="Pro residues" evidence="1">
    <location>
        <begin position="154"/>
        <end position="163"/>
    </location>
</feature>
<feature type="compositionally biased region" description="Low complexity" evidence="1">
    <location>
        <begin position="51"/>
        <end position="65"/>
    </location>
</feature>
<feature type="compositionally biased region" description="Low complexity" evidence="1">
    <location>
        <begin position="99"/>
        <end position="122"/>
    </location>
</feature>
<evidence type="ECO:0000313" key="2">
    <source>
        <dbReference type="EMBL" id="KAA1110517.1"/>
    </source>
</evidence>
<feature type="compositionally biased region" description="Low complexity" evidence="1">
    <location>
        <begin position="189"/>
        <end position="209"/>
    </location>
</feature>
<evidence type="ECO:0000313" key="3">
    <source>
        <dbReference type="Proteomes" id="UP000324748"/>
    </source>
</evidence>
<organism evidence="2 3">
    <name type="scientific">Puccinia graminis f. sp. tritici</name>
    <dbReference type="NCBI Taxonomy" id="56615"/>
    <lineage>
        <taxon>Eukaryota</taxon>
        <taxon>Fungi</taxon>
        <taxon>Dikarya</taxon>
        <taxon>Basidiomycota</taxon>
        <taxon>Pucciniomycotina</taxon>
        <taxon>Pucciniomycetes</taxon>
        <taxon>Pucciniales</taxon>
        <taxon>Pucciniaceae</taxon>
        <taxon>Puccinia</taxon>
    </lineage>
</organism>
<dbReference type="OrthoDB" id="2498281at2759"/>
<dbReference type="EMBL" id="VSWC01000027">
    <property type="protein sequence ID" value="KAA1110517.1"/>
    <property type="molecule type" value="Genomic_DNA"/>
</dbReference>
<feature type="region of interest" description="Disordered" evidence="1">
    <location>
        <begin position="189"/>
        <end position="212"/>
    </location>
</feature>
<evidence type="ECO:0000256" key="1">
    <source>
        <dbReference type="SAM" id="MobiDB-lite"/>
    </source>
</evidence>
<feature type="region of interest" description="Disordered" evidence="1">
    <location>
        <begin position="1"/>
        <end position="177"/>
    </location>
</feature>
<dbReference type="AlphaFoldDB" id="A0A5B0QBD8"/>
<gene>
    <name evidence="2" type="ORF">PGT21_023846</name>
</gene>